<keyword evidence="1" id="KW-0812">Transmembrane</keyword>
<sequence length="151" mass="16254">MSEWLRKILMVIVLIAVIAGSFWISFMVGKQLLMPTKKLPSNLIPPQLKTEATASDISIEVETDILATPEVSKIVPAPVKTPVKAKVVKPTVLLQVGVFSNHQNATKQAAELKAKGFSASVTKYGKYYRVTAANTTVSALKAAGFEAVVTK</sequence>
<comment type="caution">
    <text evidence="3">The sequence shown here is derived from an EMBL/GenBank/DDBJ whole genome shotgun (WGS) entry which is preliminary data.</text>
</comment>
<dbReference type="AlphaFoldDB" id="A0A1F4U750"/>
<evidence type="ECO:0000313" key="4">
    <source>
        <dbReference type="Proteomes" id="UP000179242"/>
    </source>
</evidence>
<dbReference type="PROSITE" id="PS51724">
    <property type="entry name" value="SPOR"/>
    <property type="match status" value="1"/>
</dbReference>
<feature type="domain" description="SPOR" evidence="2">
    <location>
        <begin position="86"/>
        <end position="151"/>
    </location>
</feature>
<dbReference type="InterPro" id="IPR007730">
    <property type="entry name" value="SPOR-like_dom"/>
</dbReference>
<accession>A0A1F4U750</accession>
<feature type="transmembrane region" description="Helical" evidence="1">
    <location>
        <begin position="6"/>
        <end position="28"/>
    </location>
</feature>
<dbReference type="Pfam" id="PF05036">
    <property type="entry name" value="SPOR"/>
    <property type="match status" value="1"/>
</dbReference>
<dbReference type="InterPro" id="IPR036680">
    <property type="entry name" value="SPOR-like_sf"/>
</dbReference>
<dbReference type="GO" id="GO:0042834">
    <property type="term" value="F:peptidoglycan binding"/>
    <property type="evidence" value="ECO:0007669"/>
    <property type="project" value="InterPro"/>
</dbReference>
<dbReference type="Gene3D" id="3.30.70.1070">
    <property type="entry name" value="Sporulation related repeat"/>
    <property type="match status" value="1"/>
</dbReference>
<evidence type="ECO:0000259" key="2">
    <source>
        <dbReference type="PROSITE" id="PS51724"/>
    </source>
</evidence>
<organism evidence="3 4">
    <name type="scientific">candidate division WOR-1 bacterium RIFOXYC2_FULL_46_14</name>
    <dbReference type="NCBI Taxonomy" id="1802587"/>
    <lineage>
        <taxon>Bacteria</taxon>
        <taxon>Bacillati</taxon>
        <taxon>Saganbacteria</taxon>
    </lineage>
</organism>
<gene>
    <name evidence="3" type="ORF">A2438_00185</name>
</gene>
<keyword evidence="1" id="KW-1133">Transmembrane helix</keyword>
<evidence type="ECO:0000256" key="1">
    <source>
        <dbReference type="SAM" id="Phobius"/>
    </source>
</evidence>
<dbReference type="EMBL" id="MEUJ01000002">
    <property type="protein sequence ID" value="OGC40707.1"/>
    <property type="molecule type" value="Genomic_DNA"/>
</dbReference>
<keyword evidence="1" id="KW-0472">Membrane</keyword>
<dbReference type="SUPFAM" id="SSF110997">
    <property type="entry name" value="Sporulation related repeat"/>
    <property type="match status" value="1"/>
</dbReference>
<protein>
    <recommendedName>
        <fullName evidence="2">SPOR domain-containing protein</fullName>
    </recommendedName>
</protein>
<evidence type="ECO:0000313" key="3">
    <source>
        <dbReference type="EMBL" id="OGC40707.1"/>
    </source>
</evidence>
<reference evidence="3 4" key="1">
    <citation type="journal article" date="2016" name="Nat. Commun.">
        <title>Thousands of microbial genomes shed light on interconnected biogeochemical processes in an aquifer system.</title>
        <authorList>
            <person name="Anantharaman K."/>
            <person name="Brown C.T."/>
            <person name="Hug L.A."/>
            <person name="Sharon I."/>
            <person name="Castelle C.J."/>
            <person name="Probst A.J."/>
            <person name="Thomas B.C."/>
            <person name="Singh A."/>
            <person name="Wilkins M.J."/>
            <person name="Karaoz U."/>
            <person name="Brodie E.L."/>
            <person name="Williams K.H."/>
            <person name="Hubbard S.S."/>
            <person name="Banfield J.F."/>
        </authorList>
    </citation>
    <scope>NUCLEOTIDE SEQUENCE [LARGE SCALE GENOMIC DNA]</scope>
</reference>
<proteinExistence type="predicted"/>
<name>A0A1F4U750_UNCSA</name>
<dbReference type="Proteomes" id="UP000179242">
    <property type="component" value="Unassembled WGS sequence"/>
</dbReference>